<sequence>MTALAFSGPKQLYYQLYSQLFQSIYSGQYKIGDIMPTENSLAENLHVSRTTVRSAMEMLVQEGMIKRQRGKGSIVISNTPKSALSHVVSYAKKNDIDKGNIYNKVLILHIDKGLLDINHDLHLDKKAEIIHMERIHYVNEEPCYLVVNYFEKAYVPDIMDHDFSKESLRAFLKLHYGILWECATQEIYCILADDEKANQFKIKKNSPLMLVKRISYDKNNLPREVVYTYYRADLYHLEIKLSNECI</sequence>
<comment type="caution">
    <text evidence="5">The sequence shown here is derived from an EMBL/GenBank/DDBJ whole genome shotgun (WGS) entry which is preliminary data.</text>
</comment>
<keyword evidence="1" id="KW-0805">Transcription regulation</keyword>
<dbReference type="SMART" id="SM00345">
    <property type="entry name" value="HTH_GNTR"/>
    <property type="match status" value="1"/>
</dbReference>
<dbReference type="PRINTS" id="PR00035">
    <property type="entry name" value="HTHGNTR"/>
</dbReference>
<dbReference type="PANTHER" id="PTHR44846">
    <property type="entry name" value="MANNOSYL-D-GLYCERATE TRANSPORT/METABOLISM SYSTEM REPRESSOR MNGR-RELATED"/>
    <property type="match status" value="1"/>
</dbReference>
<dbReference type="Gene3D" id="3.40.1410.10">
    <property type="entry name" value="Chorismate lyase-like"/>
    <property type="match status" value="1"/>
</dbReference>
<evidence type="ECO:0000256" key="3">
    <source>
        <dbReference type="ARBA" id="ARBA00023163"/>
    </source>
</evidence>
<dbReference type="InterPro" id="IPR050679">
    <property type="entry name" value="Bact_HTH_transcr_reg"/>
</dbReference>
<evidence type="ECO:0000313" key="6">
    <source>
        <dbReference type="Proteomes" id="UP001285244"/>
    </source>
</evidence>
<feature type="domain" description="HTH gntR-type" evidence="4">
    <location>
        <begin position="10"/>
        <end position="78"/>
    </location>
</feature>
<accession>A0ABU4WPG2</accession>
<dbReference type="EMBL" id="JALBUS010000031">
    <property type="protein sequence ID" value="MDX8418457.1"/>
    <property type="molecule type" value="Genomic_DNA"/>
</dbReference>
<keyword evidence="3" id="KW-0804">Transcription</keyword>
<gene>
    <name evidence="5" type="ORF">MOZ64_11485</name>
</gene>
<dbReference type="InterPro" id="IPR028978">
    <property type="entry name" value="Chorismate_lyase_/UTRA_dom_sf"/>
</dbReference>
<dbReference type="InterPro" id="IPR036388">
    <property type="entry name" value="WH-like_DNA-bd_sf"/>
</dbReference>
<dbReference type="Gene3D" id="1.10.10.10">
    <property type="entry name" value="Winged helix-like DNA-binding domain superfamily/Winged helix DNA-binding domain"/>
    <property type="match status" value="1"/>
</dbReference>
<name>A0ABU4WPG2_9FIRM</name>
<dbReference type="Pfam" id="PF00392">
    <property type="entry name" value="GntR"/>
    <property type="match status" value="1"/>
</dbReference>
<keyword evidence="2" id="KW-0238">DNA-binding</keyword>
<organism evidence="5 6">
    <name type="scientific">Absicoccus intestinalis</name>
    <dbReference type="NCBI Taxonomy" id="2926319"/>
    <lineage>
        <taxon>Bacteria</taxon>
        <taxon>Bacillati</taxon>
        <taxon>Bacillota</taxon>
        <taxon>Erysipelotrichia</taxon>
        <taxon>Erysipelotrichales</taxon>
        <taxon>Erysipelotrichaceae</taxon>
        <taxon>Absicoccus</taxon>
    </lineage>
</organism>
<dbReference type="PANTHER" id="PTHR44846:SF1">
    <property type="entry name" value="MANNOSYL-D-GLYCERATE TRANSPORT_METABOLISM SYSTEM REPRESSOR MNGR-RELATED"/>
    <property type="match status" value="1"/>
</dbReference>
<reference evidence="5 6" key="1">
    <citation type="submission" date="2022-03" db="EMBL/GenBank/DDBJ databases">
        <title>Novel taxa within the pig intestine.</title>
        <authorList>
            <person name="Wylensek D."/>
            <person name="Bishof K."/>
            <person name="Afrizal A."/>
            <person name="Clavel T."/>
        </authorList>
    </citation>
    <scope>NUCLEOTIDE SEQUENCE [LARGE SCALE GENOMIC DNA]</scope>
    <source>
        <strain evidence="5 6">Cla-KB-P134</strain>
    </source>
</reference>
<evidence type="ECO:0000259" key="4">
    <source>
        <dbReference type="PROSITE" id="PS50949"/>
    </source>
</evidence>
<dbReference type="PROSITE" id="PS50949">
    <property type="entry name" value="HTH_GNTR"/>
    <property type="match status" value="1"/>
</dbReference>
<keyword evidence="6" id="KW-1185">Reference proteome</keyword>
<evidence type="ECO:0000256" key="2">
    <source>
        <dbReference type="ARBA" id="ARBA00023125"/>
    </source>
</evidence>
<dbReference type="InterPro" id="IPR011663">
    <property type="entry name" value="UTRA"/>
</dbReference>
<evidence type="ECO:0000313" key="5">
    <source>
        <dbReference type="EMBL" id="MDX8418457.1"/>
    </source>
</evidence>
<dbReference type="RefSeq" id="WP_320326696.1">
    <property type="nucleotide sequence ID" value="NZ_JALBUS010000031.1"/>
</dbReference>
<dbReference type="SMART" id="SM00866">
    <property type="entry name" value="UTRA"/>
    <property type="match status" value="1"/>
</dbReference>
<dbReference type="CDD" id="cd07377">
    <property type="entry name" value="WHTH_GntR"/>
    <property type="match status" value="1"/>
</dbReference>
<dbReference type="Pfam" id="PF07702">
    <property type="entry name" value="UTRA"/>
    <property type="match status" value="1"/>
</dbReference>
<dbReference type="SUPFAM" id="SSF46785">
    <property type="entry name" value="Winged helix' DNA-binding domain"/>
    <property type="match status" value="1"/>
</dbReference>
<dbReference type="Proteomes" id="UP001285244">
    <property type="component" value="Unassembled WGS sequence"/>
</dbReference>
<proteinExistence type="predicted"/>
<protein>
    <submittedName>
        <fullName evidence="5">GntR family transcriptional regulator</fullName>
    </submittedName>
</protein>
<dbReference type="InterPro" id="IPR000524">
    <property type="entry name" value="Tscrpt_reg_HTH_GntR"/>
</dbReference>
<dbReference type="SUPFAM" id="SSF64288">
    <property type="entry name" value="Chorismate lyase-like"/>
    <property type="match status" value="1"/>
</dbReference>
<dbReference type="InterPro" id="IPR036390">
    <property type="entry name" value="WH_DNA-bd_sf"/>
</dbReference>
<evidence type="ECO:0000256" key="1">
    <source>
        <dbReference type="ARBA" id="ARBA00023015"/>
    </source>
</evidence>